<dbReference type="EMBL" id="CAJJDP010000097">
    <property type="protein sequence ID" value="CAD8190781.1"/>
    <property type="molecule type" value="Genomic_DNA"/>
</dbReference>
<evidence type="ECO:0000313" key="1">
    <source>
        <dbReference type="EMBL" id="CAD8190781.1"/>
    </source>
</evidence>
<comment type="caution">
    <text evidence="1">The sequence shown here is derived from an EMBL/GenBank/DDBJ whole genome shotgun (WGS) entry which is preliminary data.</text>
</comment>
<protein>
    <submittedName>
        <fullName evidence="1">Uncharacterized protein</fullName>
    </submittedName>
</protein>
<reference evidence="1" key="1">
    <citation type="submission" date="2021-01" db="EMBL/GenBank/DDBJ databases">
        <authorList>
            <consortium name="Genoscope - CEA"/>
            <person name="William W."/>
        </authorList>
    </citation>
    <scope>NUCLEOTIDE SEQUENCE</scope>
</reference>
<dbReference type="Proteomes" id="UP000683925">
    <property type="component" value="Unassembled WGS sequence"/>
</dbReference>
<keyword evidence="2" id="KW-1185">Reference proteome</keyword>
<dbReference type="AlphaFoldDB" id="A0A8S1WQ54"/>
<name>A0A8S1WQ54_PAROT</name>
<proteinExistence type="predicted"/>
<evidence type="ECO:0000313" key="2">
    <source>
        <dbReference type="Proteomes" id="UP000683925"/>
    </source>
</evidence>
<gene>
    <name evidence="1" type="ORF">POCTA_138.1.T0980090</name>
</gene>
<organism evidence="1 2">
    <name type="scientific">Paramecium octaurelia</name>
    <dbReference type="NCBI Taxonomy" id="43137"/>
    <lineage>
        <taxon>Eukaryota</taxon>
        <taxon>Sar</taxon>
        <taxon>Alveolata</taxon>
        <taxon>Ciliophora</taxon>
        <taxon>Intramacronucleata</taxon>
        <taxon>Oligohymenophorea</taxon>
        <taxon>Peniculida</taxon>
        <taxon>Parameciidae</taxon>
        <taxon>Paramecium</taxon>
    </lineage>
</organism>
<accession>A0A8S1WQ54</accession>
<sequence length="316" mass="36788">MLQQNQGHFTQHQLFRQQQPQTQDKHQFCKVPQHFLQLLAQGVQILWTLPYPSIHSAKHSFQQQAKGKLQDKQFYDNNPQQVLQMGWQGEHKLPILLLQYPSGHQLQHKLLLFNLQQPLAQSKQFQVQSIHEEHPFQHCRHTSPSLQNPLKQVNLHSPLIMFFTFNTSPGLQDKQLTLVLLSHVLHEGSHKQHYRAQKFPQQPSSHIIQHSFLLAIQQYPSKHCQHVNEIHFQQLFMQGAHAVPEKYSPSTQIKHCEFNNIPEGMQSVQVVADVSHFKQFESQIVHFGSVGTLLSQKYPSGHCYTHQLVLLLKYPL</sequence>